<dbReference type="PANTHER" id="PTHR38167">
    <property type="entry name" value="C2H2-TYPE DOMAIN-CONTAINING PROTEIN"/>
    <property type="match status" value="1"/>
</dbReference>
<evidence type="ECO:0000256" key="1">
    <source>
        <dbReference type="SAM" id="MobiDB-lite"/>
    </source>
</evidence>
<name>A0AAN6MXU3_9PEZI</name>
<feature type="region of interest" description="Disordered" evidence="1">
    <location>
        <begin position="341"/>
        <end position="364"/>
    </location>
</feature>
<dbReference type="EMBL" id="MU853921">
    <property type="protein sequence ID" value="KAK3935500.1"/>
    <property type="molecule type" value="Genomic_DNA"/>
</dbReference>
<sequence>MDALICASDKSVRAILMALCDDHSVKRKAIDLLDLLEPEANAKAKAPEMVASITKKRKAECGIAICVQCGDSFDENDNEKKECRYHSGVMEPDYDADIWADHDEDCHGTIDSDEMREEYPEGFTWTCCEKIGTKRGCKLGFHQSNPEKSKKGCYENGNGDSGSDEVCNETDSSDEEEGEHEGEDEGRNASRLSWTRYNVSDLTINLERDENVKWRALEYLKHLEPEAKTKAKAIGSESINKKRKAEYELSICAQCDKPFNEKDNAAKDCRFHPGVLDYEGRSSGCCDECADPYGLMEKVWTCCEAGGSNPGCRRGRHESDPERAQKAKQLAELGAGEYIDALKEGSDGGEDKENGAGVKDENTE</sequence>
<dbReference type="AlphaFoldDB" id="A0AAN6MXU3"/>
<feature type="compositionally biased region" description="Acidic residues" evidence="1">
    <location>
        <begin position="162"/>
        <end position="184"/>
    </location>
</feature>
<feature type="region of interest" description="Disordered" evidence="1">
    <location>
        <begin position="146"/>
        <end position="189"/>
    </location>
</feature>
<dbReference type="PANTHER" id="PTHR38167:SF1">
    <property type="entry name" value="C2H2-TYPE DOMAIN-CONTAINING PROTEIN"/>
    <property type="match status" value="1"/>
</dbReference>
<evidence type="ECO:0000313" key="2">
    <source>
        <dbReference type="EMBL" id="KAK3935500.1"/>
    </source>
</evidence>
<dbReference type="Proteomes" id="UP001303473">
    <property type="component" value="Unassembled WGS sequence"/>
</dbReference>
<protein>
    <recommendedName>
        <fullName evidence="4">C2H2-type domain-containing protein</fullName>
    </recommendedName>
</protein>
<proteinExistence type="predicted"/>
<keyword evidence="3" id="KW-1185">Reference proteome</keyword>
<gene>
    <name evidence="2" type="ORF">QBC46DRAFT_358212</name>
</gene>
<reference evidence="3" key="1">
    <citation type="journal article" date="2023" name="Mol. Phylogenet. Evol.">
        <title>Genome-scale phylogeny and comparative genomics of the fungal order Sordariales.</title>
        <authorList>
            <person name="Hensen N."/>
            <person name="Bonometti L."/>
            <person name="Westerberg I."/>
            <person name="Brannstrom I.O."/>
            <person name="Guillou S."/>
            <person name="Cros-Aarteil S."/>
            <person name="Calhoun S."/>
            <person name="Haridas S."/>
            <person name="Kuo A."/>
            <person name="Mondo S."/>
            <person name="Pangilinan J."/>
            <person name="Riley R."/>
            <person name="LaButti K."/>
            <person name="Andreopoulos B."/>
            <person name="Lipzen A."/>
            <person name="Chen C."/>
            <person name="Yan M."/>
            <person name="Daum C."/>
            <person name="Ng V."/>
            <person name="Clum A."/>
            <person name="Steindorff A."/>
            <person name="Ohm R.A."/>
            <person name="Martin F."/>
            <person name="Silar P."/>
            <person name="Natvig D.O."/>
            <person name="Lalanne C."/>
            <person name="Gautier V."/>
            <person name="Ament-Velasquez S.L."/>
            <person name="Kruys A."/>
            <person name="Hutchinson M.I."/>
            <person name="Powell A.J."/>
            <person name="Barry K."/>
            <person name="Miller A.N."/>
            <person name="Grigoriev I.V."/>
            <person name="Debuchy R."/>
            <person name="Gladieux P."/>
            <person name="Hiltunen Thoren M."/>
            <person name="Johannesson H."/>
        </authorList>
    </citation>
    <scope>NUCLEOTIDE SEQUENCE [LARGE SCALE GENOMIC DNA]</scope>
    <source>
        <strain evidence="3">CBS 340.73</strain>
    </source>
</reference>
<organism evidence="2 3">
    <name type="scientific">Diplogelasinospora grovesii</name>
    <dbReference type="NCBI Taxonomy" id="303347"/>
    <lineage>
        <taxon>Eukaryota</taxon>
        <taxon>Fungi</taxon>
        <taxon>Dikarya</taxon>
        <taxon>Ascomycota</taxon>
        <taxon>Pezizomycotina</taxon>
        <taxon>Sordariomycetes</taxon>
        <taxon>Sordariomycetidae</taxon>
        <taxon>Sordariales</taxon>
        <taxon>Diplogelasinosporaceae</taxon>
        <taxon>Diplogelasinospora</taxon>
    </lineage>
</organism>
<evidence type="ECO:0000313" key="3">
    <source>
        <dbReference type="Proteomes" id="UP001303473"/>
    </source>
</evidence>
<comment type="caution">
    <text evidence="2">The sequence shown here is derived from an EMBL/GenBank/DDBJ whole genome shotgun (WGS) entry which is preliminary data.</text>
</comment>
<evidence type="ECO:0008006" key="4">
    <source>
        <dbReference type="Google" id="ProtNLM"/>
    </source>
</evidence>
<accession>A0AAN6MXU3</accession>